<dbReference type="InterPro" id="IPR006813">
    <property type="entry name" value="Glyco_trans_17"/>
</dbReference>
<sequence length="201" mass="23614">MEHLCHLYGWSIRLQPRCIFDSIMFSHELDLLDIRWGIVHGVFLGPIASPRSHESPFVLESRKQRAVKKLLCNAEISNGDLLMISDTNELPKTVGLHTLKLLQWCDGVPPMLHLELKHYMYAFEFLVDYSSWRALIGLIFSDARWHYSYCFQSLENFIFKMTGFNLADRLISTNYLSYPRIQKIICRVDNLFDMLPEKYSF</sequence>
<reference evidence="2" key="1">
    <citation type="journal article" date="2019" name="Plant Biotechnol. J.">
        <title>Genome sequencing of the Australian wild diploid species Gossypium australe highlights disease resistance and delayed gland morphogenesis.</title>
        <authorList>
            <person name="Cai Y."/>
            <person name="Cai X."/>
            <person name="Wang Q."/>
            <person name="Wang P."/>
            <person name="Zhang Y."/>
            <person name="Cai C."/>
            <person name="Xu Y."/>
            <person name="Wang K."/>
            <person name="Zhou Z."/>
            <person name="Wang C."/>
            <person name="Geng S."/>
            <person name="Li B."/>
            <person name="Dong Q."/>
            <person name="Hou Y."/>
            <person name="Wang H."/>
            <person name="Ai P."/>
            <person name="Liu Z."/>
            <person name="Yi F."/>
            <person name="Sun M."/>
            <person name="An G."/>
            <person name="Cheng J."/>
            <person name="Zhang Y."/>
            <person name="Shi Q."/>
            <person name="Xie Y."/>
            <person name="Shi X."/>
            <person name="Chang Y."/>
            <person name="Huang F."/>
            <person name="Chen Y."/>
            <person name="Hong S."/>
            <person name="Mi L."/>
            <person name="Sun Q."/>
            <person name="Zhang L."/>
            <person name="Zhou B."/>
            <person name="Peng R."/>
            <person name="Zhang X."/>
            <person name="Liu F."/>
        </authorList>
    </citation>
    <scope>NUCLEOTIDE SEQUENCE [LARGE SCALE GENOMIC DNA]</scope>
    <source>
        <strain evidence="2">cv. PA1801</strain>
    </source>
</reference>
<gene>
    <name evidence="1" type="ORF">EPI10_010827</name>
</gene>
<comment type="caution">
    <text evidence="1">The sequence shown here is derived from an EMBL/GenBank/DDBJ whole genome shotgun (WGS) entry which is preliminary data.</text>
</comment>
<keyword evidence="1" id="KW-0808">Transferase</keyword>
<protein>
    <submittedName>
        <fullName evidence="1">Beta-1,4-mannosyl-glycoprotein 4-beta-N-acetylglucosaminyltransferase</fullName>
    </submittedName>
</protein>
<dbReference type="PANTHER" id="PTHR12224">
    <property type="entry name" value="BETA-1,4-MANNOSYL-GLYCOPROTEIN BETA-1,4-N-ACETYLGLUCOSAMINYL-TRANSFERASE"/>
    <property type="match status" value="1"/>
</dbReference>
<dbReference type="EMBL" id="SMMG02000004">
    <property type="protein sequence ID" value="KAA3476895.1"/>
    <property type="molecule type" value="Genomic_DNA"/>
</dbReference>
<name>A0A5B6W6M9_9ROSI</name>
<dbReference type="AlphaFoldDB" id="A0A5B6W6M9"/>
<dbReference type="Proteomes" id="UP000325315">
    <property type="component" value="Unassembled WGS sequence"/>
</dbReference>
<dbReference type="Pfam" id="PF04724">
    <property type="entry name" value="Glyco_transf_17"/>
    <property type="match status" value="1"/>
</dbReference>
<accession>A0A5B6W6M9</accession>
<dbReference type="GO" id="GO:0006044">
    <property type="term" value="P:N-acetylglucosamine metabolic process"/>
    <property type="evidence" value="ECO:0007669"/>
    <property type="project" value="TreeGrafter"/>
</dbReference>
<evidence type="ECO:0000313" key="2">
    <source>
        <dbReference type="Proteomes" id="UP000325315"/>
    </source>
</evidence>
<dbReference type="GO" id="GO:0016020">
    <property type="term" value="C:membrane"/>
    <property type="evidence" value="ECO:0007669"/>
    <property type="project" value="InterPro"/>
</dbReference>
<evidence type="ECO:0000313" key="1">
    <source>
        <dbReference type="EMBL" id="KAA3476895.1"/>
    </source>
</evidence>
<dbReference type="OrthoDB" id="6474464at2759"/>
<dbReference type="PANTHER" id="PTHR12224:SF25">
    <property type="entry name" value="BETA-1,4-N-ACETYLGLUCOSAMINYLTRANSFERASE FAMILY PROTEIN"/>
    <property type="match status" value="1"/>
</dbReference>
<keyword evidence="2" id="KW-1185">Reference proteome</keyword>
<proteinExistence type="predicted"/>
<dbReference type="GO" id="GO:0003830">
    <property type="term" value="F:beta-1,4-mannosylglycoprotein 4-beta-N-acetylglucosaminyltransferase activity"/>
    <property type="evidence" value="ECO:0007669"/>
    <property type="project" value="InterPro"/>
</dbReference>
<organism evidence="1 2">
    <name type="scientific">Gossypium australe</name>
    <dbReference type="NCBI Taxonomy" id="47621"/>
    <lineage>
        <taxon>Eukaryota</taxon>
        <taxon>Viridiplantae</taxon>
        <taxon>Streptophyta</taxon>
        <taxon>Embryophyta</taxon>
        <taxon>Tracheophyta</taxon>
        <taxon>Spermatophyta</taxon>
        <taxon>Magnoliopsida</taxon>
        <taxon>eudicotyledons</taxon>
        <taxon>Gunneridae</taxon>
        <taxon>Pentapetalae</taxon>
        <taxon>rosids</taxon>
        <taxon>malvids</taxon>
        <taxon>Malvales</taxon>
        <taxon>Malvaceae</taxon>
        <taxon>Malvoideae</taxon>
        <taxon>Gossypium</taxon>
    </lineage>
</organism>
<keyword evidence="1" id="KW-0328">Glycosyltransferase</keyword>